<reference evidence="4" key="1">
    <citation type="submission" date="2017-02" db="EMBL/GenBank/DDBJ databases">
        <authorList>
            <person name="Varghese N."/>
            <person name="Submissions S."/>
        </authorList>
    </citation>
    <scope>NUCLEOTIDE SEQUENCE [LARGE SCALE GENOMIC DNA]</scope>
    <source>
        <strain evidence="4">ATCC BAA-34</strain>
    </source>
</reference>
<dbReference type="RefSeq" id="WP_078789029.1">
    <property type="nucleotide sequence ID" value="NZ_FUWR01000002.1"/>
</dbReference>
<protein>
    <submittedName>
        <fullName evidence="3">Flagellar motor protein MotB</fullName>
    </submittedName>
</protein>
<dbReference type="SUPFAM" id="SSF103088">
    <property type="entry name" value="OmpA-like"/>
    <property type="match status" value="1"/>
</dbReference>
<dbReference type="InterPro" id="IPR036737">
    <property type="entry name" value="OmpA-like_sf"/>
</dbReference>
<organism evidence="3 4">
    <name type="scientific">Trichlorobacter thiogenes</name>
    <dbReference type="NCBI Taxonomy" id="115783"/>
    <lineage>
        <taxon>Bacteria</taxon>
        <taxon>Pseudomonadati</taxon>
        <taxon>Thermodesulfobacteriota</taxon>
        <taxon>Desulfuromonadia</taxon>
        <taxon>Geobacterales</taxon>
        <taxon>Geobacteraceae</taxon>
        <taxon>Trichlorobacter</taxon>
    </lineage>
</organism>
<name>A0A1T4L2L8_9BACT</name>
<keyword evidence="1" id="KW-0175">Coiled coil</keyword>
<feature type="signal peptide" evidence="2">
    <location>
        <begin position="1"/>
        <end position="27"/>
    </location>
</feature>
<evidence type="ECO:0000313" key="4">
    <source>
        <dbReference type="Proteomes" id="UP000190102"/>
    </source>
</evidence>
<evidence type="ECO:0000256" key="1">
    <source>
        <dbReference type="SAM" id="Coils"/>
    </source>
</evidence>
<feature type="chain" id="PRO_5012097497" evidence="2">
    <location>
        <begin position="28"/>
        <end position="370"/>
    </location>
</feature>
<keyword evidence="2" id="KW-0732">Signal</keyword>
<dbReference type="AlphaFoldDB" id="A0A1T4L2L8"/>
<dbReference type="STRING" id="115783.SAMN02745119_00735"/>
<dbReference type="EMBL" id="FUWR01000002">
    <property type="protein sequence ID" value="SJZ48955.1"/>
    <property type="molecule type" value="Genomic_DNA"/>
</dbReference>
<gene>
    <name evidence="3" type="ORF">SAMN02745119_00735</name>
</gene>
<dbReference type="Gene3D" id="3.30.1330.60">
    <property type="entry name" value="OmpA-like domain"/>
    <property type="match status" value="1"/>
</dbReference>
<feature type="coiled-coil region" evidence="1">
    <location>
        <begin position="199"/>
        <end position="233"/>
    </location>
</feature>
<accession>A0A1T4L2L8</accession>
<sequence length="370" mass="39826">MNRLIRVALTFCLVAGLTTAIPLTVFAADEPAPAFLQQAQNAVAQVLSKGSEQVELKDDILIAQNSLRNAEAEYKKNLGWSGKLDQKAEPTVRYLADIARLQASVLLARLGKQDQDKETARLNGLIATTKSKIKIFDDLVAQVKTLKKQSADQASQISSLNAKVASLNAELSAKGSAITSSDEKTTNLLKALDEQKKATATSEQRVAVLTQELEGLKQQTAQLQATGEQLAAEKRIKAFEAEAGKLGGIVKTTAAGLSVTFPRSQMLKTTGKSTTLTPAGTGTVAKLAELLKTYSEYRIKLRVHGFGQPSRHEDAAATDQMARFIREGLLNKGKLEQATVEALGVGSAEPAFPKNNVEGNRRVEIIFVKK</sequence>
<evidence type="ECO:0000256" key="2">
    <source>
        <dbReference type="SAM" id="SignalP"/>
    </source>
</evidence>
<keyword evidence="3" id="KW-0966">Cell projection</keyword>
<dbReference type="Gene3D" id="1.10.287.1490">
    <property type="match status" value="1"/>
</dbReference>
<dbReference type="OrthoDB" id="9805566at2"/>
<keyword evidence="3" id="KW-0969">Cilium</keyword>
<keyword evidence="3" id="KW-0282">Flagellum</keyword>
<proteinExistence type="predicted"/>
<keyword evidence="4" id="KW-1185">Reference proteome</keyword>
<evidence type="ECO:0000313" key="3">
    <source>
        <dbReference type="EMBL" id="SJZ48955.1"/>
    </source>
</evidence>
<dbReference type="Proteomes" id="UP000190102">
    <property type="component" value="Unassembled WGS sequence"/>
</dbReference>